<dbReference type="GeneID" id="113994910"/>
<keyword evidence="2" id="KW-1133">Transmembrane helix</keyword>
<protein>
    <submittedName>
        <fullName evidence="4">Sperm acrosome membrane-associated protein 6</fullName>
    </submittedName>
</protein>
<gene>
    <name evidence="4" type="primary">SPACA6</name>
</gene>
<dbReference type="AlphaFoldDB" id="A0A6J2HR72"/>
<evidence type="ECO:0000256" key="2">
    <source>
        <dbReference type="SAM" id="Phobius"/>
    </source>
</evidence>
<feature type="transmembrane region" description="Helical" evidence="2">
    <location>
        <begin position="63"/>
        <end position="79"/>
    </location>
</feature>
<feature type="region of interest" description="Disordered" evidence="1">
    <location>
        <begin position="377"/>
        <end position="397"/>
    </location>
</feature>
<proteinExistence type="predicted"/>
<dbReference type="PANTHER" id="PTHR37366">
    <property type="entry name" value="SPERM ACROSOME MEMBRANE-ASSOCIATED PROTEIN 6"/>
    <property type="match status" value="1"/>
</dbReference>
<name>A0A6J2HR72_9PASS</name>
<evidence type="ECO:0000256" key="1">
    <source>
        <dbReference type="SAM" id="MobiDB-lite"/>
    </source>
</evidence>
<dbReference type="Proteomes" id="UP000504627">
    <property type="component" value="Unplaced"/>
</dbReference>
<evidence type="ECO:0000313" key="4">
    <source>
        <dbReference type="RefSeq" id="XP_027590244.1"/>
    </source>
</evidence>
<keyword evidence="2" id="KW-0472">Membrane</keyword>
<dbReference type="InterPro" id="IPR034549">
    <property type="entry name" value="SPACA6"/>
</dbReference>
<keyword evidence="3" id="KW-1185">Reference proteome</keyword>
<keyword evidence="2" id="KW-0812">Transmembrane</keyword>
<feature type="compositionally biased region" description="Polar residues" evidence="1">
    <location>
        <begin position="382"/>
        <end position="391"/>
    </location>
</feature>
<organism evidence="3 4">
    <name type="scientific">Pipra filicauda</name>
    <name type="common">Wire-tailed manakin</name>
    <dbReference type="NCBI Taxonomy" id="649802"/>
    <lineage>
        <taxon>Eukaryota</taxon>
        <taxon>Metazoa</taxon>
        <taxon>Chordata</taxon>
        <taxon>Craniata</taxon>
        <taxon>Vertebrata</taxon>
        <taxon>Euteleostomi</taxon>
        <taxon>Archelosauria</taxon>
        <taxon>Archosauria</taxon>
        <taxon>Dinosauria</taxon>
        <taxon>Saurischia</taxon>
        <taxon>Theropoda</taxon>
        <taxon>Coelurosauria</taxon>
        <taxon>Aves</taxon>
        <taxon>Neognathae</taxon>
        <taxon>Neoaves</taxon>
        <taxon>Telluraves</taxon>
        <taxon>Australaves</taxon>
        <taxon>Passeriformes</taxon>
        <taxon>Pipridae</taxon>
        <taxon>Pipra</taxon>
    </lineage>
</organism>
<feature type="transmembrane region" description="Helical" evidence="2">
    <location>
        <begin position="347"/>
        <end position="369"/>
    </location>
</feature>
<dbReference type="GO" id="GO:0007342">
    <property type="term" value="P:fusion of sperm to egg plasma membrane involved in single fertilization"/>
    <property type="evidence" value="ECO:0007669"/>
    <property type="project" value="InterPro"/>
</dbReference>
<evidence type="ECO:0000313" key="3">
    <source>
        <dbReference type="Proteomes" id="UP000504627"/>
    </source>
</evidence>
<feature type="transmembrane region" description="Helical" evidence="2">
    <location>
        <begin position="241"/>
        <end position="262"/>
    </location>
</feature>
<dbReference type="CTD" id="147650"/>
<feature type="transmembrane region" description="Helical" evidence="2">
    <location>
        <begin position="85"/>
        <end position="106"/>
    </location>
</feature>
<accession>A0A6J2HR72</accession>
<dbReference type="InParanoid" id="A0A6J2HR72"/>
<reference evidence="4" key="1">
    <citation type="submission" date="2025-08" db="UniProtKB">
        <authorList>
            <consortium name="RefSeq"/>
        </authorList>
    </citation>
    <scope>IDENTIFICATION</scope>
    <source>
        <tissue evidence="4">Muscle</tissue>
    </source>
</reference>
<dbReference type="PANTHER" id="PTHR37366:SF1">
    <property type="entry name" value="SPERM ACROSOME MEMBRANE-ASSOCIATED PROTEIN 6"/>
    <property type="match status" value="1"/>
</dbReference>
<dbReference type="RefSeq" id="XP_027590244.1">
    <property type="nucleotide sequence ID" value="XM_027734443.2"/>
</dbReference>
<dbReference type="PROSITE" id="PS51257">
    <property type="entry name" value="PROKAR_LIPOPROTEIN"/>
    <property type="match status" value="1"/>
</dbReference>
<sequence length="397" mass="43960">MKRLPARFLLRSAHTFGCCELHVAASSMTSCLIWFPGDPGAQAPLWNPTVAQGTRHLGARSGVMGWWWVALMLVLVPWRPRNAGLWLWVALVLCLPGVHSCLLCFGPPKMREQLCREITGASAKNPKNKKCQEDLVEAAKPLASVAVGAGQHDELRDIVLDALYYVEEQKNKKPLNKSLQEAVDTIWVKLSRMTKVPACVPPCGFQPDARVFQCATCHFADCEFPLDCPVQDLRTYTDETIVLLCDVPFSFPGSLPVTWMYVPNLRTQDMSLFKELKGNPKNPSSLTIEEPAPGTVACRLGEVSKPFVRKFFYLNVSEGSVEEERGLQAVFSTVLHWLHNETPLVPIPTMGLALGVASMALVLLVVALWQCARWTSRRREQQGTPEDSGSPDSPLGP</sequence>